<keyword evidence="3" id="KW-1185">Reference proteome</keyword>
<evidence type="ECO:0000313" key="3">
    <source>
        <dbReference type="Proteomes" id="UP000540506"/>
    </source>
</evidence>
<protein>
    <submittedName>
        <fullName evidence="2">Aminoglycoside phosphotransferase (APT) family kinase protein</fullName>
    </submittedName>
</protein>
<dbReference type="RefSeq" id="WP_184936538.1">
    <property type="nucleotide sequence ID" value="NZ_JACHJV010000001.1"/>
</dbReference>
<dbReference type="CDD" id="cd05154">
    <property type="entry name" value="ACAD10_11_N-like"/>
    <property type="match status" value="1"/>
</dbReference>
<dbReference type="InterPro" id="IPR052898">
    <property type="entry name" value="ACAD10-like"/>
</dbReference>
<proteinExistence type="predicted"/>
<dbReference type="PANTHER" id="PTHR47829">
    <property type="entry name" value="HYDROLASE, PUTATIVE (AFU_ORTHOLOGUE AFUA_1G12880)-RELATED"/>
    <property type="match status" value="1"/>
</dbReference>
<dbReference type="SUPFAM" id="SSF56112">
    <property type="entry name" value="Protein kinase-like (PK-like)"/>
    <property type="match status" value="1"/>
</dbReference>
<evidence type="ECO:0000313" key="2">
    <source>
        <dbReference type="EMBL" id="MBB4924614.1"/>
    </source>
</evidence>
<keyword evidence="2" id="KW-0808">Transferase</keyword>
<dbReference type="PANTHER" id="PTHR47829:SF1">
    <property type="entry name" value="HAD FAMILY PHOSPHATASE"/>
    <property type="match status" value="1"/>
</dbReference>
<comment type="caution">
    <text evidence="2">The sequence shown here is derived from an EMBL/GenBank/DDBJ whole genome shotgun (WGS) entry which is preliminary data.</text>
</comment>
<dbReference type="GO" id="GO:0016301">
    <property type="term" value="F:kinase activity"/>
    <property type="evidence" value="ECO:0007669"/>
    <property type="project" value="UniProtKB-KW"/>
</dbReference>
<dbReference type="Pfam" id="PF01636">
    <property type="entry name" value="APH"/>
    <property type="match status" value="1"/>
</dbReference>
<sequence length="346" mass="37347">MTTQISDAATVVNPDALLDWLREARPELRIEAPELTLIAGGRSNLTYQLDGGPYPLVLRRPPLGHVLATAHDMGREYRVMSALAPTPVPVPRMVAHCADADVLGAPFYLMEKVDGVIHRSVADLERLDAAAGRELGHALVDALAALHSVDPAEVGLARFGRPDGFMERQLTRWAGQLAASRSRELPGVEELVERLTLTRPNSPRPALVHGDYRLDNVIFDATEPGRIAAVLDWEMAALGDPLSDLGVFCVYWDGLGGLGAAVPPTPGSLHGWPSSAALVERYARAAGVPVTTLDWYVAFGFFKIAVILEGIHYRHSRGLTLGGGFDDISEAVPVLVERGLRTLARL</sequence>
<keyword evidence="2" id="KW-0418">Kinase</keyword>
<evidence type="ECO:0000259" key="1">
    <source>
        <dbReference type="Pfam" id="PF01636"/>
    </source>
</evidence>
<dbReference type="Proteomes" id="UP000540506">
    <property type="component" value="Unassembled WGS sequence"/>
</dbReference>
<dbReference type="EMBL" id="JACHJV010000001">
    <property type="protein sequence ID" value="MBB4924614.1"/>
    <property type="molecule type" value="Genomic_DNA"/>
</dbReference>
<gene>
    <name evidence="2" type="ORF">FHR34_003607</name>
</gene>
<dbReference type="Gene3D" id="3.30.200.20">
    <property type="entry name" value="Phosphorylase Kinase, domain 1"/>
    <property type="match status" value="1"/>
</dbReference>
<dbReference type="InterPro" id="IPR002575">
    <property type="entry name" value="Aminoglycoside_PTrfase"/>
</dbReference>
<feature type="domain" description="Aminoglycoside phosphotransferase" evidence="1">
    <location>
        <begin position="35"/>
        <end position="254"/>
    </location>
</feature>
<name>A0A7W7VWF7_KITKI</name>
<organism evidence="2 3">
    <name type="scientific">Kitasatospora kifunensis</name>
    <name type="common">Streptomyces kifunensis</name>
    <dbReference type="NCBI Taxonomy" id="58351"/>
    <lineage>
        <taxon>Bacteria</taxon>
        <taxon>Bacillati</taxon>
        <taxon>Actinomycetota</taxon>
        <taxon>Actinomycetes</taxon>
        <taxon>Kitasatosporales</taxon>
        <taxon>Streptomycetaceae</taxon>
        <taxon>Kitasatospora</taxon>
    </lineage>
</organism>
<accession>A0A7W7VWF7</accession>
<dbReference type="Gene3D" id="3.90.1200.10">
    <property type="match status" value="1"/>
</dbReference>
<dbReference type="InterPro" id="IPR041726">
    <property type="entry name" value="ACAD10_11_N"/>
</dbReference>
<dbReference type="AlphaFoldDB" id="A0A7W7VWF7"/>
<reference evidence="2 3" key="1">
    <citation type="submission" date="2020-08" db="EMBL/GenBank/DDBJ databases">
        <title>Sequencing the genomes of 1000 actinobacteria strains.</title>
        <authorList>
            <person name="Klenk H.-P."/>
        </authorList>
    </citation>
    <scope>NUCLEOTIDE SEQUENCE [LARGE SCALE GENOMIC DNA]</scope>
    <source>
        <strain evidence="2 3">DSM 41654</strain>
    </source>
</reference>
<dbReference type="InterPro" id="IPR011009">
    <property type="entry name" value="Kinase-like_dom_sf"/>
</dbReference>